<feature type="chain" id="PRO_5015878858" description="DUF5683 domain-containing protein" evidence="2">
    <location>
        <begin position="23"/>
        <end position="220"/>
    </location>
</feature>
<dbReference type="RefSeq" id="WP_111294502.1">
    <property type="nucleotide sequence ID" value="NZ_QKZV01000003.1"/>
</dbReference>
<gene>
    <name evidence="4" type="ORF">LX80_01338</name>
</gene>
<reference evidence="4 5" key="1">
    <citation type="submission" date="2018-06" db="EMBL/GenBank/DDBJ databases">
        <title>Genomic Encyclopedia of Archaeal and Bacterial Type Strains, Phase II (KMG-II): from individual species to whole genera.</title>
        <authorList>
            <person name="Goeker M."/>
        </authorList>
    </citation>
    <scope>NUCLEOTIDE SEQUENCE [LARGE SCALE GENOMIC DNA]</scope>
    <source>
        <strain evidence="4 5">DSM 23241</strain>
    </source>
</reference>
<comment type="caution">
    <text evidence="4">The sequence shown here is derived from an EMBL/GenBank/DDBJ whole genome shotgun (WGS) entry which is preliminary data.</text>
</comment>
<keyword evidence="1" id="KW-1133">Transmembrane helix</keyword>
<protein>
    <recommendedName>
        <fullName evidence="3">DUF5683 domain-containing protein</fullName>
    </recommendedName>
</protein>
<accession>A0A2W7S9C6</accession>
<proteinExistence type="predicted"/>
<keyword evidence="5" id="KW-1185">Reference proteome</keyword>
<dbReference type="Pfam" id="PF18935">
    <property type="entry name" value="DUF5683"/>
    <property type="match status" value="1"/>
</dbReference>
<dbReference type="OrthoDB" id="9813910at2"/>
<feature type="transmembrane region" description="Helical" evidence="1">
    <location>
        <begin position="82"/>
        <end position="101"/>
    </location>
</feature>
<dbReference type="AlphaFoldDB" id="A0A2W7S9C6"/>
<organism evidence="4 5">
    <name type="scientific">Hydrotalea sandarakina</name>
    <dbReference type="NCBI Taxonomy" id="1004304"/>
    <lineage>
        <taxon>Bacteria</taxon>
        <taxon>Pseudomonadati</taxon>
        <taxon>Bacteroidota</taxon>
        <taxon>Chitinophagia</taxon>
        <taxon>Chitinophagales</taxon>
        <taxon>Chitinophagaceae</taxon>
        <taxon>Hydrotalea</taxon>
    </lineage>
</organism>
<evidence type="ECO:0000256" key="1">
    <source>
        <dbReference type="SAM" id="Phobius"/>
    </source>
</evidence>
<dbReference type="Proteomes" id="UP000249720">
    <property type="component" value="Unassembled WGS sequence"/>
</dbReference>
<keyword evidence="2" id="KW-0732">Signal</keyword>
<evidence type="ECO:0000313" key="4">
    <source>
        <dbReference type="EMBL" id="PZX63687.1"/>
    </source>
</evidence>
<sequence>MKATIKLILITFFLHGFVTAFGNNNEFVVESILAEKPIKDTTKDTNGIKETAPIIKKKHNPKIATLRSAILPGLGQAYNREYWKIPIVYGALAIPTITFIYNNTWYKRTRDAYTIKVTNDTAHFGNIYPILQNIDPVALQTYRNQFRRDRDYSILWFAILWGLNVVDATVYGHLKDFDVSDNLSLHIEPTYNSTLSAPGLSFTFSFRNKQPILKPLPTAR</sequence>
<evidence type="ECO:0000256" key="2">
    <source>
        <dbReference type="SAM" id="SignalP"/>
    </source>
</evidence>
<name>A0A2W7S9C6_9BACT</name>
<dbReference type="InterPro" id="IPR043738">
    <property type="entry name" value="DUF5683"/>
</dbReference>
<feature type="domain" description="DUF5683" evidence="3">
    <location>
        <begin position="58"/>
        <end position="206"/>
    </location>
</feature>
<keyword evidence="1" id="KW-0812">Transmembrane</keyword>
<evidence type="ECO:0000259" key="3">
    <source>
        <dbReference type="Pfam" id="PF18935"/>
    </source>
</evidence>
<dbReference type="EMBL" id="QKZV01000003">
    <property type="protein sequence ID" value="PZX63687.1"/>
    <property type="molecule type" value="Genomic_DNA"/>
</dbReference>
<feature type="signal peptide" evidence="2">
    <location>
        <begin position="1"/>
        <end position="22"/>
    </location>
</feature>
<feature type="transmembrane region" description="Helical" evidence="1">
    <location>
        <begin position="153"/>
        <end position="174"/>
    </location>
</feature>
<evidence type="ECO:0000313" key="5">
    <source>
        <dbReference type="Proteomes" id="UP000249720"/>
    </source>
</evidence>
<keyword evidence="1" id="KW-0472">Membrane</keyword>